<gene>
    <name evidence="1" type="ORF">METZ01_LOCUS350919</name>
</gene>
<accession>A0A382RLM1</accession>
<organism evidence="1">
    <name type="scientific">marine metagenome</name>
    <dbReference type="NCBI Taxonomy" id="408172"/>
    <lineage>
        <taxon>unclassified sequences</taxon>
        <taxon>metagenomes</taxon>
        <taxon>ecological metagenomes</taxon>
    </lineage>
</organism>
<sequence length="299" mass="32458">MKKMIMVLVILLATTINCWAGNSVYIWQVDQDSNGSIFIKQDGTGNKVGLSTSSPFLIKGPNLTLIIKQVGDSNVATDSNHRSFKGSNMTFDYLATGDSNVLRLDLDDVGADGHYYDIDITGGSNIVEIDTNTSDDVQDTHVDLDIVGTSNDFWMNSHGDSHFLYVLINGDSNDVEFYSNEAESKGMVGSSKANVMIGPDVAGHGIFADDSGDEGATIDFYIVGNSNRVHTASWGESNYQVHDVIGDSNILDVHSCCTGSHVRMIQRGDSNWMKTVTVGSDNTFTYYANGDDNVAKVYI</sequence>
<proteinExistence type="predicted"/>
<dbReference type="EMBL" id="UINC01122325">
    <property type="protein sequence ID" value="SVC98065.1"/>
    <property type="molecule type" value="Genomic_DNA"/>
</dbReference>
<name>A0A382RLM1_9ZZZZ</name>
<feature type="non-terminal residue" evidence="1">
    <location>
        <position position="299"/>
    </location>
</feature>
<dbReference type="AlphaFoldDB" id="A0A382RLM1"/>
<evidence type="ECO:0000313" key="1">
    <source>
        <dbReference type="EMBL" id="SVC98065.1"/>
    </source>
</evidence>
<reference evidence="1" key="1">
    <citation type="submission" date="2018-05" db="EMBL/GenBank/DDBJ databases">
        <authorList>
            <person name="Lanie J.A."/>
            <person name="Ng W.-L."/>
            <person name="Kazmierczak K.M."/>
            <person name="Andrzejewski T.M."/>
            <person name="Davidsen T.M."/>
            <person name="Wayne K.J."/>
            <person name="Tettelin H."/>
            <person name="Glass J.I."/>
            <person name="Rusch D."/>
            <person name="Podicherti R."/>
            <person name="Tsui H.-C.T."/>
            <person name="Winkler M.E."/>
        </authorList>
    </citation>
    <scope>NUCLEOTIDE SEQUENCE</scope>
</reference>
<protein>
    <submittedName>
        <fullName evidence="1">Uncharacterized protein</fullName>
    </submittedName>
</protein>